<dbReference type="InterPro" id="IPR022324">
    <property type="entry name" value="Bacilysin_exporter_BacE_put"/>
</dbReference>
<evidence type="ECO:0000313" key="8">
    <source>
        <dbReference type="EMBL" id="QPD02532.1"/>
    </source>
</evidence>
<gene>
    <name evidence="8" type="ORF">Nkreftii_000306</name>
</gene>
<dbReference type="GO" id="GO:0022857">
    <property type="term" value="F:transmembrane transporter activity"/>
    <property type="evidence" value="ECO:0007669"/>
    <property type="project" value="InterPro"/>
</dbReference>
<dbReference type="PRINTS" id="PR01988">
    <property type="entry name" value="EXPORTERBACE"/>
</dbReference>
<name>A0A7S8FB35_9BACT</name>
<dbReference type="PANTHER" id="PTHR23513:SF6">
    <property type="entry name" value="MAJOR FACILITATOR SUPERFAMILY ASSOCIATED DOMAIN-CONTAINING PROTEIN"/>
    <property type="match status" value="1"/>
</dbReference>
<feature type="transmembrane region" description="Helical" evidence="6">
    <location>
        <begin position="399"/>
        <end position="419"/>
    </location>
</feature>
<feature type="transmembrane region" description="Helical" evidence="6">
    <location>
        <begin position="61"/>
        <end position="86"/>
    </location>
</feature>
<accession>A0A7S8FB35</accession>
<dbReference type="InterPro" id="IPR020846">
    <property type="entry name" value="MFS_dom"/>
</dbReference>
<evidence type="ECO:0000256" key="4">
    <source>
        <dbReference type="ARBA" id="ARBA00022989"/>
    </source>
</evidence>
<dbReference type="Proteomes" id="UP000593737">
    <property type="component" value="Chromosome"/>
</dbReference>
<dbReference type="Pfam" id="PF07690">
    <property type="entry name" value="MFS_1"/>
    <property type="match status" value="1"/>
</dbReference>
<dbReference type="InterPro" id="IPR036259">
    <property type="entry name" value="MFS_trans_sf"/>
</dbReference>
<reference evidence="8 9" key="1">
    <citation type="journal article" date="2020" name="ISME J.">
        <title>Enrichment and physiological characterization of a novel comammox Nitrospira indicates ammonium inhibition of complete nitrification.</title>
        <authorList>
            <person name="Sakoula D."/>
            <person name="Koch H."/>
            <person name="Frank J."/>
            <person name="Jetten M.S.M."/>
            <person name="van Kessel M.A.H.J."/>
            <person name="Lucker S."/>
        </authorList>
    </citation>
    <scope>NUCLEOTIDE SEQUENCE [LARGE SCALE GENOMIC DNA]</scope>
    <source>
        <strain evidence="8">Comreactor17</strain>
    </source>
</reference>
<dbReference type="PANTHER" id="PTHR23513">
    <property type="entry name" value="INTEGRAL MEMBRANE EFFLUX PROTEIN-RELATED"/>
    <property type="match status" value="1"/>
</dbReference>
<feature type="transmembrane region" description="Helical" evidence="6">
    <location>
        <begin position="160"/>
        <end position="183"/>
    </location>
</feature>
<dbReference type="KEGG" id="nkf:Nkreftii_000306"/>
<dbReference type="Gene3D" id="1.20.1250.20">
    <property type="entry name" value="MFS general substrate transporter like domains"/>
    <property type="match status" value="2"/>
</dbReference>
<dbReference type="CDD" id="cd06173">
    <property type="entry name" value="MFS_MefA_like"/>
    <property type="match status" value="1"/>
</dbReference>
<evidence type="ECO:0000256" key="3">
    <source>
        <dbReference type="ARBA" id="ARBA00022692"/>
    </source>
</evidence>
<sequence length="439" mass="46233">MSETTAGSSETRSTPSRGRGWELVKTRDFGFLFAGQTISQIGDSLNKVALLWFVYDLTGSALKMAVVGLLQTLPPLLFGPLIGVYLDRVRKKPVMIGVDLLRTLMVFLIPVLYALEVLTLDWLYVLVFATAIFSTVFGPALTSAVPLIVPKDRLVAANALMQTTTNVGLLVGPALSGLGIALIGAQNVLYVDAATFFISALCIFPIRVHETLDHVRLASKGLTEGIASDLLAGFRFVFVEQKTVMLLMLTATLYSVGISAFIFLLPVFAKDVLGVGPIQLGWLWSALGVGMLLASLSLTSISKGDVPWRLRFMSGALAIGGIAVAALGFLEAPLAAGAVIAVIGGSTAMFTPLVWTMLQELTPTHLLGRVFTSFATGGMASSMAGMAGFGWAADTIGPAASLGGISAILLLTAATAWFFSFYKSHARGLTVATAGSFPS</sequence>
<evidence type="ECO:0000256" key="5">
    <source>
        <dbReference type="ARBA" id="ARBA00023136"/>
    </source>
</evidence>
<feature type="domain" description="Major facilitator superfamily (MFS) profile" evidence="7">
    <location>
        <begin position="23"/>
        <end position="424"/>
    </location>
</feature>
<dbReference type="EMBL" id="CP047423">
    <property type="protein sequence ID" value="QPD02532.1"/>
    <property type="molecule type" value="Genomic_DNA"/>
</dbReference>
<evidence type="ECO:0000259" key="7">
    <source>
        <dbReference type="PROSITE" id="PS50850"/>
    </source>
</evidence>
<feature type="transmembrane region" description="Helical" evidence="6">
    <location>
        <begin position="244"/>
        <end position="269"/>
    </location>
</feature>
<dbReference type="PROSITE" id="PS50850">
    <property type="entry name" value="MFS"/>
    <property type="match status" value="1"/>
</dbReference>
<feature type="transmembrane region" description="Helical" evidence="6">
    <location>
        <begin position="336"/>
        <end position="358"/>
    </location>
</feature>
<protein>
    <submittedName>
        <fullName evidence="8">Putative Permease, MFS family</fullName>
    </submittedName>
</protein>
<dbReference type="SUPFAM" id="SSF103473">
    <property type="entry name" value="MFS general substrate transporter"/>
    <property type="match status" value="1"/>
</dbReference>
<proteinExistence type="predicted"/>
<feature type="transmembrane region" description="Helical" evidence="6">
    <location>
        <begin position="370"/>
        <end position="393"/>
    </location>
</feature>
<evidence type="ECO:0000256" key="2">
    <source>
        <dbReference type="ARBA" id="ARBA00022475"/>
    </source>
</evidence>
<keyword evidence="4 6" id="KW-1133">Transmembrane helix</keyword>
<organism evidence="8 9">
    <name type="scientific">Candidatus Nitrospira kreftii</name>
    <dbReference type="NCBI Taxonomy" id="2652173"/>
    <lineage>
        <taxon>Bacteria</taxon>
        <taxon>Pseudomonadati</taxon>
        <taxon>Nitrospirota</taxon>
        <taxon>Nitrospiria</taxon>
        <taxon>Nitrospirales</taxon>
        <taxon>Nitrospiraceae</taxon>
        <taxon>Nitrospira</taxon>
    </lineage>
</organism>
<feature type="transmembrane region" description="Helical" evidence="6">
    <location>
        <begin position="310"/>
        <end position="330"/>
    </location>
</feature>
<keyword evidence="3 6" id="KW-0812">Transmembrane</keyword>
<evidence type="ECO:0000313" key="9">
    <source>
        <dbReference type="Proteomes" id="UP000593737"/>
    </source>
</evidence>
<dbReference type="GO" id="GO:0005886">
    <property type="term" value="C:plasma membrane"/>
    <property type="evidence" value="ECO:0007669"/>
    <property type="project" value="UniProtKB-SubCell"/>
</dbReference>
<dbReference type="InterPro" id="IPR011701">
    <property type="entry name" value="MFS"/>
</dbReference>
<feature type="transmembrane region" description="Helical" evidence="6">
    <location>
        <begin position="98"/>
        <end position="116"/>
    </location>
</feature>
<evidence type="ECO:0000256" key="6">
    <source>
        <dbReference type="SAM" id="Phobius"/>
    </source>
</evidence>
<feature type="transmembrane region" description="Helical" evidence="6">
    <location>
        <begin position="281"/>
        <end position="298"/>
    </location>
</feature>
<keyword evidence="2" id="KW-1003">Cell membrane</keyword>
<dbReference type="AlphaFoldDB" id="A0A7S8FB35"/>
<evidence type="ECO:0000256" key="1">
    <source>
        <dbReference type="ARBA" id="ARBA00004651"/>
    </source>
</evidence>
<keyword evidence="5 6" id="KW-0472">Membrane</keyword>
<comment type="subcellular location">
    <subcellularLocation>
        <location evidence="1">Cell membrane</location>
        <topology evidence="1">Multi-pass membrane protein</topology>
    </subcellularLocation>
</comment>
<feature type="transmembrane region" description="Helical" evidence="6">
    <location>
        <begin position="122"/>
        <end position="148"/>
    </location>
</feature>